<evidence type="ECO:0000313" key="6">
    <source>
        <dbReference type="Proteomes" id="UP000001409"/>
    </source>
</evidence>
<evidence type="ECO:0000259" key="4">
    <source>
        <dbReference type="PROSITE" id="PS50977"/>
    </source>
</evidence>
<dbReference type="GO" id="GO:0006355">
    <property type="term" value="P:regulation of DNA-templated transcription"/>
    <property type="evidence" value="ECO:0007669"/>
    <property type="project" value="UniProtKB-ARBA"/>
</dbReference>
<dbReference type="InterPro" id="IPR009057">
    <property type="entry name" value="Homeodomain-like_sf"/>
</dbReference>
<dbReference type="Pfam" id="PF17938">
    <property type="entry name" value="TetR_C_29"/>
    <property type="match status" value="1"/>
</dbReference>
<evidence type="ECO:0000256" key="2">
    <source>
        <dbReference type="PROSITE-ProRule" id="PRU00335"/>
    </source>
</evidence>
<dbReference type="Pfam" id="PF00440">
    <property type="entry name" value="TetR_N"/>
    <property type="match status" value="1"/>
</dbReference>
<dbReference type="HOGENOM" id="CLU_069356_1_2_11"/>
<evidence type="ECO:0000256" key="3">
    <source>
        <dbReference type="SAM" id="MobiDB-lite"/>
    </source>
</evidence>
<proteinExistence type="predicted"/>
<dbReference type="SUPFAM" id="SSF46689">
    <property type="entry name" value="Homeodomain-like"/>
    <property type="match status" value="1"/>
</dbReference>
<dbReference type="PRINTS" id="PR00455">
    <property type="entry name" value="HTHTETR"/>
</dbReference>
<name>Q8FN60_COREF</name>
<dbReference type="PANTHER" id="PTHR30328">
    <property type="entry name" value="TRANSCRIPTIONAL REPRESSOR"/>
    <property type="match status" value="1"/>
</dbReference>
<protein>
    <submittedName>
        <fullName evidence="5">Putative transcription regulator</fullName>
    </submittedName>
</protein>
<dbReference type="eggNOG" id="COG1309">
    <property type="taxonomic scope" value="Bacteria"/>
</dbReference>
<evidence type="ECO:0000256" key="1">
    <source>
        <dbReference type="ARBA" id="ARBA00023125"/>
    </source>
</evidence>
<dbReference type="InterPro" id="IPR036271">
    <property type="entry name" value="Tet_transcr_reg_TetR-rel_C_sf"/>
</dbReference>
<dbReference type="AlphaFoldDB" id="Q8FN60"/>
<feature type="domain" description="HTH tetR-type" evidence="4">
    <location>
        <begin position="86"/>
        <end position="146"/>
    </location>
</feature>
<dbReference type="STRING" id="196164.gene:10742718"/>
<dbReference type="SUPFAM" id="SSF48498">
    <property type="entry name" value="Tetracyclin repressor-like, C-terminal domain"/>
    <property type="match status" value="1"/>
</dbReference>
<dbReference type="PROSITE" id="PS50977">
    <property type="entry name" value="HTH_TETR_2"/>
    <property type="match status" value="1"/>
</dbReference>
<feature type="compositionally biased region" description="Basic and acidic residues" evidence="3">
    <location>
        <begin position="67"/>
        <end position="79"/>
    </location>
</feature>
<keyword evidence="1 2" id="KW-0238">DNA-binding</keyword>
<sequence>MRTYTSISREFRAPFDSVGWVSLKDMTFIARGVNPATSCSAFSHERGPLSTMSPERTEEIMAVSDRGSADPHADDHDIATPDNAHAATPDDVVAIALSHFAEHGFNETKLEKIAKASGMSKRMIHYYFGDKKGLYVKTISHALDMLRPDAEAMQLESAVPVEGVRKIVEAIYNCIINNPEAIRLILIENLHNHGGVESAAALNDESNLLLNLDKLLMLGQDAGAFRPGISAEDVLVLISSLGYFRISNQLTMDQIYDVDLTSDSNIEGMRRLVVDTVLAFLTSNLPDAESSSYLTTRESSTAPTQDTDIYAFDTDLFEE</sequence>
<dbReference type="EMBL" id="BA000035">
    <property type="protein sequence ID" value="BAC19097.1"/>
    <property type="molecule type" value="Genomic_DNA"/>
</dbReference>
<dbReference type="Gene3D" id="1.10.357.10">
    <property type="entry name" value="Tetracycline Repressor, domain 2"/>
    <property type="match status" value="1"/>
</dbReference>
<dbReference type="KEGG" id="cef:CE2287"/>
<accession>Q8FN60</accession>
<dbReference type="GO" id="GO:0003677">
    <property type="term" value="F:DNA binding"/>
    <property type="evidence" value="ECO:0007669"/>
    <property type="project" value="UniProtKB-UniRule"/>
</dbReference>
<organism evidence="5 6">
    <name type="scientific">Corynebacterium efficiens (strain DSM 44549 / YS-314 / AJ 12310 / JCM 11189 / NBRC 100395)</name>
    <dbReference type="NCBI Taxonomy" id="196164"/>
    <lineage>
        <taxon>Bacteria</taxon>
        <taxon>Bacillati</taxon>
        <taxon>Actinomycetota</taxon>
        <taxon>Actinomycetes</taxon>
        <taxon>Mycobacteriales</taxon>
        <taxon>Corynebacteriaceae</taxon>
        <taxon>Corynebacterium</taxon>
    </lineage>
</organism>
<dbReference type="InterPro" id="IPR001647">
    <property type="entry name" value="HTH_TetR"/>
</dbReference>
<feature type="region of interest" description="Disordered" evidence="3">
    <location>
        <begin position="64"/>
        <end position="84"/>
    </location>
</feature>
<dbReference type="PANTHER" id="PTHR30328:SF54">
    <property type="entry name" value="HTH-TYPE TRANSCRIPTIONAL REPRESSOR SCO4008"/>
    <property type="match status" value="1"/>
</dbReference>
<dbReference type="Proteomes" id="UP000001409">
    <property type="component" value="Chromosome"/>
</dbReference>
<feature type="DNA-binding region" description="H-T-H motif" evidence="2">
    <location>
        <begin position="109"/>
        <end position="128"/>
    </location>
</feature>
<dbReference type="InterPro" id="IPR050109">
    <property type="entry name" value="HTH-type_TetR-like_transc_reg"/>
</dbReference>
<dbReference type="InterPro" id="IPR041474">
    <property type="entry name" value="NicS_C"/>
</dbReference>
<keyword evidence="6" id="KW-1185">Reference proteome</keyword>
<evidence type="ECO:0000313" key="5">
    <source>
        <dbReference type="EMBL" id="BAC19097.1"/>
    </source>
</evidence>
<reference evidence="5 6" key="1">
    <citation type="journal article" date="2003" name="Genome Res.">
        <title>Comparative complete genome sequence analysis of the amino acid replacements responsible for the thermostability of Corynebacterium efficiens.</title>
        <authorList>
            <person name="Nishio Y."/>
            <person name="Nakamura Y."/>
            <person name="Kawarabayasi Y."/>
            <person name="Usuda Y."/>
            <person name="Kimura E."/>
            <person name="Sugimoto S."/>
            <person name="Matsui K."/>
            <person name="Yamagishi A."/>
            <person name="Kikuchi H."/>
            <person name="Ikeo K."/>
            <person name="Gojobori T."/>
        </authorList>
    </citation>
    <scope>NUCLEOTIDE SEQUENCE [LARGE SCALE GENOMIC DNA]</scope>
    <source>
        <strain evidence="6">DSM 44549 / YS-314 / AJ 12310 / JCM 11189 / NBRC 100395</strain>
    </source>
</reference>